<accession>A0A9Q1QA41</accession>
<evidence type="ECO:0000259" key="7">
    <source>
        <dbReference type="PROSITE" id="PS50836"/>
    </source>
</evidence>
<evidence type="ECO:0000313" key="9">
    <source>
        <dbReference type="Proteomes" id="UP001153076"/>
    </source>
</evidence>
<comment type="caution">
    <text evidence="8">The sequence shown here is derived from an EMBL/GenBank/DDBJ whole genome shotgun (WGS) entry which is preliminary data.</text>
</comment>
<proteinExistence type="predicted"/>
<evidence type="ECO:0000313" key="8">
    <source>
        <dbReference type="EMBL" id="KAJ8434099.1"/>
    </source>
</evidence>
<evidence type="ECO:0000256" key="3">
    <source>
        <dbReference type="ARBA" id="ARBA00022729"/>
    </source>
</evidence>
<dbReference type="PANTHER" id="PTHR23130">
    <property type="entry name" value="CYTOCHROME B561 AND DOMON DOMAIN-CONTAINING PROTEIN"/>
    <property type="match status" value="1"/>
</dbReference>
<keyword evidence="3 6" id="KW-0732">Signal</keyword>
<protein>
    <recommendedName>
        <fullName evidence="7">DOMON domain-containing protein</fullName>
    </recommendedName>
</protein>
<evidence type="ECO:0000256" key="4">
    <source>
        <dbReference type="ARBA" id="ARBA00022982"/>
    </source>
</evidence>
<dbReference type="OrthoDB" id="19261at2759"/>
<feature type="signal peptide" evidence="6">
    <location>
        <begin position="1"/>
        <end position="22"/>
    </location>
</feature>
<dbReference type="CDD" id="cd09629">
    <property type="entry name" value="DOMON_CIL1_like"/>
    <property type="match status" value="1"/>
</dbReference>
<reference evidence="8" key="1">
    <citation type="submission" date="2022-04" db="EMBL/GenBank/DDBJ databases">
        <title>Carnegiea gigantea Genome sequencing and assembly v2.</title>
        <authorList>
            <person name="Copetti D."/>
            <person name="Sanderson M.J."/>
            <person name="Burquez A."/>
            <person name="Wojciechowski M.F."/>
        </authorList>
    </citation>
    <scope>NUCLEOTIDE SEQUENCE</scope>
    <source>
        <strain evidence="8">SGP5-SGP5p</strain>
        <tissue evidence="8">Aerial part</tissue>
    </source>
</reference>
<dbReference type="InterPro" id="IPR005018">
    <property type="entry name" value="DOMON_domain"/>
</dbReference>
<organism evidence="8 9">
    <name type="scientific">Carnegiea gigantea</name>
    <dbReference type="NCBI Taxonomy" id="171969"/>
    <lineage>
        <taxon>Eukaryota</taxon>
        <taxon>Viridiplantae</taxon>
        <taxon>Streptophyta</taxon>
        <taxon>Embryophyta</taxon>
        <taxon>Tracheophyta</taxon>
        <taxon>Spermatophyta</taxon>
        <taxon>Magnoliopsida</taxon>
        <taxon>eudicotyledons</taxon>
        <taxon>Gunneridae</taxon>
        <taxon>Pentapetalae</taxon>
        <taxon>Caryophyllales</taxon>
        <taxon>Cactineae</taxon>
        <taxon>Cactaceae</taxon>
        <taxon>Cactoideae</taxon>
        <taxon>Echinocereeae</taxon>
        <taxon>Carnegiea</taxon>
    </lineage>
</organism>
<gene>
    <name evidence="8" type="ORF">Cgig2_005778</name>
</gene>
<keyword evidence="9" id="KW-1185">Reference proteome</keyword>
<dbReference type="AlphaFoldDB" id="A0A9Q1QA41"/>
<dbReference type="PANTHER" id="PTHR23130:SF159">
    <property type="entry name" value="OS08G0335600 PROTEIN"/>
    <property type="match status" value="1"/>
</dbReference>
<dbReference type="Proteomes" id="UP001153076">
    <property type="component" value="Unassembled WGS sequence"/>
</dbReference>
<comment type="subcellular location">
    <subcellularLocation>
        <location evidence="1">Membrane</location>
    </subcellularLocation>
</comment>
<dbReference type="Pfam" id="PF04526">
    <property type="entry name" value="DUF568"/>
    <property type="match status" value="1"/>
</dbReference>
<keyword evidence="5" id="KW-0472">Membrane</keyword>
<evidence type="ECO:0000256" key="5">
    <source>
        <dbReference type="ARBA" id="ARBA00023136"/>
    </source>
</evidence>
<keyword evidence="2" id="KW-0813">Transport</keyword>
<name>A0A9Q1QA41_9CARY</name>
<evidence type="ECO:0000256" key="6">
    <source>
        <dbReference type="SAM" id="SignalP"/>
    </source>
</evidence>
<feature type="chain" id="PRO_5040502814" description="DOMON domain-containing protein" evidence="6">
    <location>
        <begin position="23"/>
        <end position="179"/>
    </location>
</feature>
<dbReference type="InterPro" id="IPR045265">
    <property type="entry name" value="AIR12_DOMON"/>
</dbReference>
<dbReference type="EMBL" id="JAKOGI010000499">
    <property type="protein sequence ID" value="KAJ8434099.1"/>
    <property type="molecule type" value="Genomic_DNA"/>
</dbReference>
<evidence type="ECO:0000256" key="1">
    <source>
        <dbReference type="ARBA" id="ARBA00004370"/>
    </source>
</evidence>
<evidence type="ECO:0000256" key="2">
    <source>
        <dbReference type="ARBA" id="ARBA00022448"/>
    </source>
</evidence>
<dbReference type="PROSITE" id="PS50836">
    <property type="entry name" value="DOMON"/>
    <property type="match status" value="1"/>
</dbReference>
<sequence length="179" mass="19558">MVVSRTIFTISTITSLFTVAAAQNCKDYKFPDKKVFSSCTGLPVLDAHLHWNYDPFDRTVEIAYRARQTRQGWISWGIKPGGGGMIGTQALIAHQDTQGKMRVFSSQVTSYSPSLTPGSLSFPVSELSAEYSNNEMIIFAVLGPLDGGNSFNITWQAGNLVLDDIPQPHPPPYAKDGVS</sequence>
<dbReference type="GO" id="GO:0016020">
    <property type="term" value="C:membrane"/>
    <property type="evidence" value="ECO:0007669"/>
    <property type="project" value="UniProtKB-SubCell"/>
</dbReference>
<keyword evidence="4" id="KW-0249">Electron transport</keyword>
<feature type="domain" description="DOMON" evidence="7">
    <location>
        <begin position="45"/>
        <end position="158"/>
    </location>
</feature>